<keyword evidence="2" id="KW-0802">TPR repeat</keyword>
<keyword evidence="1" id="KW-0677">Repeat</keyword>
<dbReference type="PROSITE" id="PS50005">
    <property type="entry name" value="TPR"/>
    <property type="match status" value="1"/>
</dbReference>
<dbReference type="PANTHER" id="PTHR44858">
    <property type="entry name" value="TETRATRICOPEPTIDE REPEAT PROTEIN 6"/>
    <property type="match status" value="1"/>
</dbReference>
<dbReference type="EMBL" id="UINC01055589">
    <property type="protein sequence ID" value="SVB74646.1"/>
    <property type="molecule type" value="Genomic_DNA"/>
</dbReference>
<dbReference type="AlphaFoldDB" id="A0A382GHI5"/>
<dbReference type="SMART" id="SM00028">
    <property type="entry name" value="TPR"/>
    <property type="match status" value="2"/>
</dbReference>
<dbReference type="GO" id="GO:0046813">
    <property type="term" value="P:receptor-mediated virion attachment to host cell"/>
    <property type="evidence" value="ECO:0007669"/>
    <property type="project" value="TreeGrafter"/>
</dbReference>
<dbReference type="SUPFAM" id="SSF48452">
    <property type="entry name" value="TPR-like"/>
    <property type="match status" value="1"/>
</dbReference>
<dbReference type="Gene3D" id="1.25.40.10">
    <property type="entry name" value="Tetratricopeptide repeat domain"/>
    <property type="match status" value="1"/>
</dbReference>
<accession>A0A382GHI5</accession>
<name>A0A382GHI5_9ZZZZ</name>
<organism evidence="3">
    <name type="scientific">marine metagenome</name>
    <dbReference type="NCBI Taxonomy" id="408172"/>
    <lineage>
        <taxon>unclassified sequences</taxon>
        <taxon>metagenomes</taxon>
        <taxon>ecological metagenomes</taxon>
    </lineage>
</organism>
<reference evidence="3" key="1">
    <citation type="submission" date="2018-05" db="EMBL/GenBank/DDBJ databases">
        <authorList>
            <person name="Lanie J.A."/>
            <person name="Ng W.-L."/>
            <person name="Kazmierczak K.M."/>
            <person name="Andrzejewski T.M."/>
            <person name="Davidsen T.M."/>
            <person name="Wayne K.J."/>
            <person name="Tettelin H."/>
            <person name="Glass J.I."/>
            <person name="Rusch D."/>
            <person name="Podicherti R."/>
            <person name="Tsui H.-C.T."/>
            <person name="Winkler M.E."/>
        </authorList>
    </citation>
    <scope>NUCLEOTIDE SEQUENCE</scope>
</reference>
<dbReference type="InterPro" id="IPR011990">
    <property type="entry name" value="TPR-like_helical_dom_sf"/>
</dbReference>
<dbReference type="GO" id="GO:0009279">
    <property type="term" value="C:cell outer membrane"/>
    <property type="evidence" value="ECO:0007669"/>
    <property type="project" value="TreeGrafter"/>
</dbReference>
<dbReference type="PANTHER" id="PTHR44858:SF1">
    <property type="entry name" value="UDP-N-ACETYLGLUCOSAMINE--PEPTIDE N-ACETYLGLUCOSAMINYLTRANSFERASE SPINDLY-RELATED"/>
    <property type="match status" value="1"/>
</dbReference>
<evidence type="ECO:0000256" key="2">
    <source>
        <dbReference type="ARBA" id="ARBA00022803"/>
    </source>
</evidence>
<evidence type="ECO:0000256" key="1">
    <source>
        <dbReference type="ARBA" id="ARBA00022737"/>
    </source>
</evidence>
<gene>
    <name evidence="3" type="ORF">METZ01_LOCUS227500</name>
</gene>
<dbReference type="InterPro" id="IPR050498">
    <property type="entry name" value="Ycf3"/>
</dbReference>
<protein>
    <submittedName>
        <fullName evidence="3">Uncharacterized protein</fullName>
    </submittedName>
</protein>
<evidence type="ECO:0000313" key="3">
    <source>
        <dbReference type="EMBL" id="SVB74646.1"/>
    </source>
</evidence>
<dbReference type="Gene3D" id="3.40.50.10070">
    <property type="entry name" value="TolB, N-terminal domain"/>
    <property type="match status" value="1"/>
</dbReference>
<dbReference type="InterPro" id="IPR019734">
    <property type="entry name" value="TPR_rpt"/>
</dbReference>
<proteinExistence type="predicted"/>
<sequence length="419" mass="46691">MHNIETPVMAYLVLAGDQPIERNIAHAEDPRLSIAVLPFNNLDSDSSSDSLCDGLTIDLITALSRFRQLFVLAQHTALAHTGATQDKVSTGRRLGARYLVDGSIRKRGRSFRVVVQLIETRSGGYLWSENYDGNTDGLFAIQDTITRRIVTTLVSTIEQSAIRSAPTQQHHADYADVARANQLVYRMREPADTEKARELFEKVLASDAAFVPALSGLALTHLTDFLMFWTDDPATAVPRAAQHAQKALELDQSDSLAHAVFGITSLWRRQYVEAITHLDQAIELNPNHADALAGKGLALNFIGDPEAGIRQLSEALEHNPFPPSWYLWSLAIAQYNTGRYAPAVQTLLKISQPNRFQRRWLAGAYARIGDLENAKIQRDIVMTEVPDYRVSDSFNQQPYQNPEDIQPFIDGLLLAGFNR</sequence>